<dbReference type="Pfam" id="PF00582">
    <property type="entry name" value="Usp"/>
    <property type="match status" value="2"/>
</dbReference>
<proteinExistence type="predicted"/>
<dbReference type="InterPro" id="IPR006016">
    <property type="entry name" value="UspA"/>
</dbReference>
<feature type="domain" description="UspA" evidence="1">
    <location>
        <begin position="160"/>
        <end position="289"/>
    </location>
</feature>
<dbReference type="Gene3D" id="3.40.50.620">
    <property type="entry name" value="HUPs"/>
    <property type="match status" value="2"/>
</dbReference>
<feature type="domain" description="UspA" evidence="1">
    <location>
        <begin position="15"/>
        <end position="149"/>
    </location>
</feature>
<dbReference type="Proteomes" id="UP000245051">
    <property type="component" value="Chromosome"/>
</dbReference>
<dbReference type="PANTHER" id="PTHR46553:SF3">
    <property type="entry name" value="ADENINE NUCLEOTIDE ALPHA HYDROLASES-LIKE SUPERFAMILY PROTEIN"/>
    <property type="match status" value="1"/>
</dbReference>
<organism evidence="2 3">
    <name type="scientific">Streptomyces spongiicola</name>
    <dbReference type="NCBI Taxonomy" id="1690221"/>
    <lineage>
        <taxon>Bacteria</taxon>
        <taxon>Bacillati</taxon>
        <taxon>Actinomycetota</taxon>
        <taxon>Actinomycetes</taxon>
        <taxon>Kitasatosporales</taxon>
        <taxon>Streptomycetaceae</taxon>
        <taxon>Streptomyces</taxon>
    </lineage>
</organism>
<protein>
    <submittedName>
        <fullName evidence="2">Universal stress protein</fullName>
    </submittedName>
</protein>
<dbReference type="SUPFAM" id="SSF52402">
    <property type="entry name" value="Adenine nucleotide alpha hydrolases-like"/>
    <property type="match status" value="2"/>
</dbReference>
<dbReference type="PANTHER" id="PTHR46553">
    <property type="entry name" value="ADENINE NUCLEOTIDE ALPHA HYDROLASES-LIKE SUPERFAMILY PROTEIN"/>
    <property type="match status" value="1"/>
</dbReference>
<name>A0ABN5KWN0_9ACTN</name>
<dbReference type="EMBL" id="CP029254">
    <property type="protein sequence ID" value="AWK13215.1"/>
    <property type="molecule type" value="Genomic_DNA"/>
</dbReference>
<reference evidence="2 3" key="1">
    <citation type="submission" date="2018-05" db="EMBL/GenBank/DDBJ databases">
        <title>Complete genome sequence of the Type Strain of Streptomyces spongiicola HNM0071, the producer of staurosporine.</title>
        <authorList>
            <person name="Zhou S."/>
            <person name="Huang X."/>
        </authorList>
    </citation>
    <scope>NUCLEOTIDE SEQUENCE [LARGE SCALE GENOMIC DNA]</scope>
    <source>
        <strain evidence="2 3">HNM0071</strain>
    </source>
</reference>
<dbReference type="InterPro" id="IPR014729">
    <property type="entry name" value="Rossmann-like_a/b/a_fold"/>
</dbReference>
<evidence type="ECO:0000259" key="1">
    <source>
        <dbReference type="Pfam" id="PF00582"/>
    </source>
</evidence>
<evidence type="ECO:0000313" key="3">
    <source>
        <dbReference type="Proteomes" id="UP000245051"/>
    </source>
</evidence>
<accession>A0ABN5KWN0</accession>
<keyword evidence="3" id="KW-1185">Reference proteome</keyword>
<sequence>MNDGAGSGVSGSPEVIVGLDPGDRSRAAVSWAAAEARLRGLPLRLVVAVPWLVDTRSLGAGPERTTLRRQAGQVLESAAAWADGEYSPPELIMEIYDGSPVAALAAGSRHAQSVVVGSRGLSRLKEVLSAGSVVVPLAARALCPLVVVREPRSALPRQPRLVAGVDVDSPAAAALGFALEEAALRGAALSAVCVSRPPLLPFVRRQRAAERRRGLLERIVAEHSGGSPGVAVEQEVLSGDPVEELVRVSRTALALVVGRSPRHAGAGARIGRVVHGLLHRAECPVVVVPPR</sequence>
<evidence type="ECO:0000313" key="2">
    <source>
        <dbReference type="EMBL" id="AWK13215.1"/>
    </source>
</evidence>
<gene>
    <name evidence="2" type="ORF">DDQ41_30170</name>
</gene>